<evidence type="ECO:0000256" key="3">
    <source>
        <dbReference type="ARBA" id="ARBA00022692"/>
    </source>
</evidence>
<evidence type="ECO:0000256" key="5">
    <source>
        <dbReference type="ARBA" id="ARBA00023136"/>
    </source>
</evidence>
<dbReference type="RefSeq" id="WP_245704463.1">
    <property type="nucleotide sequence ID" value="NZ_FNHH01000007.1"/>
</dbReference>
<evidence type="ECO:0000256" key="2">
    <source>
        <dbReference type="ARBA" id="ARBA00022475"/>
    </source>
</evidence>
<accession>A0A1G9R4G4</accession>
<dbReference type="InterPro" id="IPR027379">
    <property type="entry name" value="CLS_N"/>
</dbReference>
<keyword evidence="2" id="KW-1003">Cell membrane</keyword>
<feature type="transmembrane region" description="Helical" evidence="6">
    <location>
        <begin position="43"/>
        <end position="64"/>
    </location>
</feature>
<keyword evidence="5 6" id="KW-0472">Membrane</keyword>
<dbReference type="Proteomes" id="UP000199226">
    <property type="component" value="Unassembled WGS sequence"/>
</dbReference>
<reference evidence="9" key="1">
    <citation type="submission" date="2016-10" db="EMBL/GenBank/DDBJ databases">
        <authorList>
            <person name="Varghese N."/>
            <person name="Submissions S."/>
        </authorList>
    </citation>
    <scope>NUCLEOTIDE SEQUENCE [LARGE SCALE GENOMIC DNA]</scope>
    <source>
        <strain evidence="9">DSM 24536</strain>
    </source>
</reference>
<evidence type="ECO:0000256" key="1">
    <source>
        <dbReference type="ARBA" id="ARBA00004651"/>
    </source>
</evidence>
<evidence type="ECO:0000259" key="7">
    <source>
        <dbReference type="Pfam" id="PF13396"/>
    </source>
</evidence>
<gene>
    <name evidence="8" type="ORF">SAMN05421813_10791</name>
</gene>
<evidence type="ECO:0000256" key="6">
    <source>
        <dbReference type="SAM" id="Phobius"/>
    </source>
</evidence>
<dbReference type="Pfam" id="PF13396">
    <property type="entry name" value="PLDc_N"/>
    <property type="match status" value="1"/>
</dbReference>
<organism evidence="8 9">
    <name type="scientific">Daejeonella rubra</name>
    <dbReference type="NCBI Taxonomy" id="990371"/>
    <lineage>
        <taxon>Bacteria</taxon>
        <taxon>Pseudomonadati</taxon>
        <taxon>Bacteroidota</taxon>
        <taxon>Sphingobacteriia</taxon>
        <taxon>Sphingobacteriales</taxon>
        <taxon>Sphingobacteriaceae</taxon>
        <taxon>Daejeonella</taxon>
    </lineage>
</organism>
<dbReference type="STRING" id="990371.SAMN05421813_10791"/>
<evidence type="ECO:0000313" key="8">
    <source>
        <dbReference type="EMBL" id="SDM18134.1"/>
    </source>
</evidence>
<proteinExistence type="predicted"/>
<feature type="transmembrane region" description="Helical" evidence="6">
    <location>
        <begin position="7"/>
        <end position="31"/>
    </location>
</feature>
<dbReference type="GO" id="GO:0005886">
    <property type="term" value="C:plasma membrane"/>
    <property type="evidence" value="ECO:0007669"/>
    <property type="project" value="UniProtKB-SubCell"/>
</dbReference>
<keyword evidence="9" id="KW-1185">Reference proteome</keyword>
<evidence type="ECO:0000256" key="4">
    <source>
        <dbReference type="ARBA" id="ARBA00022989"/>
    </source>
</evidence>
<sequence>MSTLIIILFIGGFLRFLMGILWFILIVYTLLDLLKSNLPTNTKLLWLIVILIAPILGSIIYFVVGRNKQI</sequence>
<feature type="domain" description="Cardiolipin synthase N-terminal" evidence="7">
    <location>
        <begin position="24"/>
        <end position="66"/>
    </location>
</feature>
<keyword evidence="4 6" id="KW-1133">Transmembrane helix</keyword>
<evidence type="ECO:0000313" key="9">
    <source>
        <dbReference type="Proteomes" id="UP000199226"/>
    </source>
</evidence>
<name>A0A1G9R4G4_9SPHI</name>
<comment type="subcellular location">
    <subcellularLocation>
        <location evidence="1">Cell membrane</location>
        <topology evidence="1">Multi-pass membrane protein</topology>
    </subcellularLocation>
</comment>
<protein>
    <submittedName>
        <fullName evidence="8">Phospholipase_D-nuclease N-terminal</fullName>
    </submittedName>
</protein>
<dbReference type="AlphaFoldDB" id="A0A1G9R4G4"/>
<keyword evidence="3 6" id="KW-0812">Transmembrane</keyword>
<dbReference type="EMBL" id="FNHH01000007">
    <property type="protein sequence ID" value="SDM18134.1"/>
    <property type="molecule type" value="Genomic_DNA"/>
</dbReference>